<protein>
    <submittedName>
        <fullName evidence="2">Uncharacterized protein</fullName>
    </submittedName>
</protein>
<dbReference type="Proteomes" id="UP000177870">
    <property type="component" value="Chromosome"/>
</dbReference>
<dbReference type="EMBL" id="CP017599">
    <property type="protein sequence ID" value="AOX01226.1"/>
    <property type="molecule type" value="Genomic_DNA"/>
</dbReference>
<feature type="compositionally biased region" description="Basic and acidic residues" evidence="1">
    <location>
        <begin position="85"/>
        <end position="97"/>
    </location>
</feature>
<gene>
    <name evidence="2" type="ORF">BJP34_18865</name>
</gene>
<name>A0A1D8TUT8_9CYAN</name>
<dbReference type="STRING" id="1458985.BJP34_18865"/>
<feature type="compositionally biased region" description="Pro residues" evidence="1">
    <location>
        <begin position="107"/>
        <end position="118"/>
    </location>
</feature>
<feature type="region of interest" description="Disordered" evidence="1">
    <location>
        <begin position="69"/>
        <end position="118"/>
    </location>
</feature>
<dbReference type="AlphaFoldDB" id="A0A1D8TUT8"/>
<dbReference type="KEGG" id="mpro:BJP34_18865"/>
<dbReference type="OrthoDB" id="465958at2"/>
<accession>A0A1D8TUT8</accession>
<evidence type="ECO:0000313" key="2">
    <source>
        <dbReference type="EMBL" id="AOX01226.1"/>
    </source>
</evidence>
<evidence type="ECO:0000313" key="3">
    <source>
        <dbReference type="Proteomes" id="UP000177870"/>
    </source>
</evidence>
<dbReference type="RefSeq" id="WP_070393671.1">
    <property type="nucleotide sequence ID" value="NZ_CP017599.1"/>
</dbReference>
<organism evidence="2 3">
    <name type="scientific">Moorena producens PAL-8-15-08-1</name>
    <dbReference type="NCBI Taxonomy" id="1458985"/>
    <lineage>
        <taxon>Bacteria</taxon>
        <taxon>Bacillati</taxon>
        <taxon>Cyanobacteriota</taxon>
        <taxon>Cyanophyceae</taxon>
        <taxon>Coleofasciculales</taxon>
        <taxon>Coleofasciculaceae</taxon>
        <taxon>Moorena</taxon>
    </lineage>
</organism>
<proteinExistence type="predicted"/>
<evidence type="ECO:0000256" key="1">
    <source>
        <dbReference type="SAM" id="MobiDB-lite"/>
    </source>
</evidence>
<reference evidence="3" key="1">
    <citation type="submission" date="2016-10" db="EMBL/GenBank/DDBJ databases">
        <title>Comparative genomics uncovers the prolific and rare metabolic potential of the cyanobacterial genus Moorea.</title>
        <authorList>
            <person name="Leao T."/>
            <person name="Castelao G."/>
            <person name="Korobeynikov A."/>
            <person name="Monroe E.A."/>
            <person name="Podell S."/>
            <person name="Glukhov E."/>
            <person name="Allen E."/>
            <person name="Gerwick W.H."/>
            <person name="Gerwick L."/>
        </authorList>
    </citation>
    <scope>NUCLEOTIDE SEQUENCE [LARGE SCALE GENOMIC DNA]</scope>
    <source>
        <strain evidence="3">PAL-8-15-08-1</strain>
    </source>
</reference>
<sequence>MALENQFLSAFKQLLDTQPELFKDSERTELEGLITSLPNDTEQLVDGITQWCASYSDIHNTLMPLLASKTIPEKGPGGTVPTPETKAENEKNLKEELINALRQSSPPENPEPNTPADD</sequence>